<comment type="similarity">
    <text evidence="2">Belongs to the MYB-CC family.</text>
</comment>
<feature type="domain" description="MYB-CC type transcription factor LHEQLE-containing" evidence="9">
    <location>
        <begin position="234"/>
        <end position="266"/>
    </location>
</feature>
<gene>
    <name evidence="10" type="ORF">FNV43_RR16545</name>
</gene>
<dbReference type="InterPro" id="IPR025756">
    <property type="entry name" value="Myb_CC_LHEQLE"/>
</dbReference>
<dbReference type="InterPro" id="IPR006447">
    <property type="entry name" value="Myb_dom_plants"/>
</dbReference>
<organism evidence="10 11">
    <name type="scientific">Rhamnella rubrinervis</name>
    <dbReference type="NCBI Taxonomy" id="2594499"/>
    <lineage>
        <taxon>Eukaryota</taxon>
        <taxon>Viridiplantae</taxon>
        <taxon>Streptophyta</taxon>
        <taxon>Embryophyta</taxon>
        <taxon>Tracheophyta</taxon>
        <taxon>Spermatophyta</taxon>
        <taxon>Magnoliopsida</taxon>
        <taxon>eudicotyledons</taxon>
        <taxon>Gunneridae</taxon>
        <taxon>Pentapetalae</taxon>
        <taxon>rosids</taxon>
        <taxon>fabids</taxon>
        <taxon>Rosales</taxon>
        <taxon>Rhamnaceae</taxon>
        <taxon>rhamnoid group</taxon>
        <taxon>Rhamneae</taxon>
        <taxon>Rhamnella</taxon>
    </lineage>
</organism>
<evidence type="ECO:0000256" key="1">
    <source>
        <dbReference type="ARBA" id="ARBA00004123"/>
    </source>
</evidence>
<evidence type="ECO:0000256" key="3">
    <source>
        <dbReference type="ARBA" id="ARBA00023015"/>
    </source>
</evidence>
<dbReference type="InterPro" id="IPR046955">
    <property type="entry name" value="PHR1-like"/>
</dbReference>
<proteinExistence type="inferred from homology"/>
<evidence type="ECO:0000256" key="5">
    <source>
        <dbReference type="ARBA" id="ARBA00023163"/>
    </source>
</evidence>
<dbReference type="FunFam" id="1.10.10.60:FF:000007">
    <property type="entry name" value="Two-component response regulator"/>
    <property type="match status" value="1"/>
</dbReference>
<dbReference type="GO" id="GO:0003700">
    <property type="term" value="F:DNA-binding transcription factor activity"/>
    <property type="evidence" value="ECO:0007669"/>
    <property type="project" value="InterPro"/>
</dbReference>
<dbReference type="GO" id="GO:0003677">
    <property type="term" value="F:DNA binding"/>
    <property type="evidence" value="ECO:0007669"/>
    <property type="project" value="InterPro"/>
</dbReference>
<dbReference type="Pfam" id="PF14379">
    <property type="entry name" value="Myb_CC_LHEQLE"/>
    <property type="match status" value="1"/>
</dbReference>
<sequence>MEIAPAGAGSYTICAAHDHRSESNYMMMMGIQHHYNEYEIDDADDDQLFCSELMEEYDLQIPFCQSSSSPSALSNPSHSDRDAALDHHLVHQAQLSDCPSTDHEPTENNGSKSNISRVVSPTTSSVAIYASSKSKTASSASTSKRRIRWTQDLHQRFVECVNYLGGADKATPRAILKLMDSNVLTIFHVKSHLQNYRTAKYIPESTQGKSEKITVTNDTLERELIRIKETIQHVNMHLQEQLEIQQKLQLMLEEQGKQLKMIFGKQITQ</sequence>
<dbReference type="NCBIfam" id="TIGR01557">
    <property type="entry name" value="myb_SHAQKYF"/>
    <property type="match status" value="1"/>
</dbReference>
<feature type="compositionally biased region" description="Polar residues" evidence="7">
    <location>
        <begin position="107"/>
        <end position="119"/>
    </location>
</feature>
<dbReference type="Pfam" id="PF00249">
    <property type="entry name" value="Myb_DNA-binding"/>
    <property type="match status" value="1"/>
</dbReference>
<dbReference type="Proteomes" id="UP000796880">
    <property type="component" value="Unassembled WGS sequence"/>
</dbReference>
<dbReference type="OrthoDB" id="1190596at2759"/>
<keyword evidence="4" id="KW-0175">Coiled coil</keyword>
<dbReference type="InterPro" id="IPR009057">
    <property type="entry name" value="Homeodomain-like_sf"/>
</dbReference>
<evidence type="ECO:0000259" key="9">
    <source>
        <dbReference type="Pfam" id="PF14379"/>
    </source>
</evidence>
<feature type="domain" description="Myb-like" evidence="8">
    <location>
        <begin position="148"/>
        <end position="197"/>
    </location>
</feature>
<evidence type="ECO:0000313" key="10">
    <source>
        <dbReference type="EMBL" id="KAF3442629.1"/>
    </source>
</evidence>
<feature type="region of interest" description="Disordered" evidence="7">
    <location>
        <begin position="96"/>
        <end position="119"/>
    </location>
</feature>
<dbReference type="PANTHER" id="PTHR31499:SF85">
    <property type="entry name" value="TRANSCRIPTION FACTOR MYB-RELATED FAMILY"/>
    <property type="match status" value="1"/>
</dbReference>
<protein>
    <submittedName>
        <fullName evidence="10">Uncharacterized protein</fullName>
    </submittedName>
</protein>
<evidence type="ECO:0000256" key="6">
    <source>
        <dbReference type="ARBA" id="ARBA00023242"/>
    </source>
</evidence>
<dbReference type="EMBL" id="VOIH02000007">
    <property type="protein sequence ID" value="KAF3442629.1"/>
    <property type="molecule type" value="Genomic_DNA"/>
</dbReference>
<evidence type="ECO:0000256" key="4">
    <source>
        <dbReference type="ARBA" id="ARBA00023054"/>
    </source>
</evidence>
<evidence type="ECO:0000256" key="2">
    <source>
        <dbReference type="ARBA" id="ARBA00006783"/>
    </source>
</evidence>
<dbReference type="GO" id="GO:0005634">
    <property type="term" value="C:nucleus"/>
    <property type="evidence" value="ECO:0007669"/>
    <property type="project" value="UniProtKB-SubCell"/>
</dbReference>
<evidence type="ECO:0000313" key="11">
    <source>
        <dbReference type="Proteomes" id="UP000796880"/>
    </source>
</evidence>
<keyword evidence="6" id="KW-0539">Nucleus</keyword>
<dbReference type="InterPro" id="IPR001005">
    <property type="entry name" value="SANT/Myb"/>
</dbReference>
<name>A0A8K0GZ08_9ROSA</name>
<comment type="caution">
    <text evidence="10">The sequence shown here is derived from an EMBL/GenBank/DDBJ whole genome shotgun (WGS) entry which is preliminary data.</text>
</comment>
<keyword evidence="5" id="KW-0804">Transcription</keyword>
<evidence type="ECO:0000259" key="8">
    <source>
        <dbReference type="Pfam" id="PF00249"/>
    </source>
</evidence>
<keyword evidence="11" id="KW-1185">Reference proteome</keyword>
<dbReference type="SUPFAM" id="SSF46689">
    <property type="entry name" value="Homeodomain-like"/>
    <property type="match status" value="1"/>
</dbReference>
<dbReference type="Gene3D" id="1.10.10.60">
    <property type="entry name" value="Homeodomain-like"/>
    <property type="match status" value="1"/>
</dbReference>
<comment type="subcellular location">
    <subcellularLocation>
        <location evidence="1">Nucleus</location>
    </subcellularLocation>
</comment>
<dbReference type="AlphaFoldDB" id="A0A8K0GZ08"/>
<evidence type="ECO:0000256" key="7">
    <source>
        <dbReference type="SAM" id="MobiDB-lite"/>
    </source>
</evidence>
<dbReference type="PANTHER" id="PTHR31499">
    <property type="entry name" value="MYB FAMILY TRANSCRIPTION FACTOR PHL11"/>
    <property type="match status" value="1"/>
</dbReference>
<keyword evidence="3" id="KW-0805">Transcription regulation</keyword>
<accession>A0A8K0GZ08</accession>
<reference evidence="10" key="1">
    <citation type="submission" date="2020-03" db="EMBL/GenBank/DDBJ databases">
        <title>A high-quality chromosome-level genome assembly of a woody plant with both climbing and erect habits, Rhamnella rubrinervis.</title>
        <authorList>
            <person name="Lu Z."/>
            <person name="Yang Y."/>
            <person name="Zhu X."/>
            <person name="Sun Y."/>
        </authorList>
    </citation>
    <scope>NUCLEOTIDE SEQUENCE</scope>
    <source>
        <strain evidence="10">BYM</strain>
        <tissue evidence="10">Leaf</tissue>
    </source>
</reference>